<gene>
    <name evidence="1" type="ORF">H8744_01235</name>
</gene>
<comment type="caution">
    <text evidence="1">The sequence shown here is derived from an EMBL/GenBank/DDBJ whole genome shotgun (WGS) entry which is preliminary data.</text>
</comment>
<reference evidence="1" key="1">
    <citation type="submission" date="2020-08" db="EMBL/GenBank/DDBJ databases">
        <title>Genome public.</title>
        <authorList>
            <person name="Liu C."/>
            <person name="Sun Q."/>
        </authorList>
    </citation>
    <scope>NUCLEOTIDE SEQUENCE</scope>
    <source>
        <strain evidence="1">N12</strain>
    </source>
</reference>
<accession>A0A926IPP0</accession>
<proteinExistence type="predicted"/>
<evidence type="ECO:0000313" key="1">
    <source>
        <dbReference type="EMBL" id="MBC8591883.1"/>
    </source>
</evidence>
<protein>
    <submittedName>
        <fullName evidence="1">Uncharacterized protein</fullName>
    </submittedName>
</protein>
<dbReference type="EMBL" id="JACRTF010000001">
    <property type="protein sequence ID" value="MBC8591883.1"/>
    <property type="molecule type" value="Genomic_DNA"/>
</dbReference>
<dbReference type="RefSeq" id="WP_305067413.1">
    <property type="nucleotide sequence ID" value="NZ_JACRTF010000001.1"/>
</dbReference>
<evidence type="ECO:0000313" key="2">
    <source>
        <dbReference type="Proteomes" id="UP000651085"/>
    </source>
</evidence>
<dbReference type="InterPro" id="IPR043741">
    <property type="entry name" value="DUF5686"/>
</dbReference>
<organism evidence="1 2">
    <name type="scientific">Jilunia laotingensis</name>
    <dbReference type="NCBI Taxonomy" id="2763675"/>
    <lineage>
        <taxon>Bacteria</taxon>
        <taxon>Pseudomonadati</taxon>
        <taxon>Bacteroidota</taxon>
        <taxon>Bacteroidia</taxon>
        <taxon>Bacteroidales</taxon>
        <taxon>Bacteroidaceae</taxon>
        <taxon>Jilunia</taxon>
    </lineage>
</organism>
<dbReference type="AlphaFoldDB" id="A0A926IPP0"/>
<keyword evidence="2" id="KW-1185">Reference proteome</keyword>
<name>A0A926IPP0_9BACT</name>
<dbReference type="Pfam" id="PF18939">
    <property type="entry name" value="DUF5686"/>
    <property type="match status" value="1"/>
</dbReference>
<dbReference type="Proteomes" id="UP000651085">
    <property type="component" value="Unassembled WGS sequence"/>
</dbReference>
<sequence>MFLLIPKGKAESVLNPYTNEAIKVDSILYNVIAFAPFYEKIVNDYRADLYIKGKLNIRKKNFMFRYLPKMFRMQKGVREYLMESFSDLHFTAPNIYDQKVKAGYGTVYSGGFQATMLEYFNVNIYSSTLLDDRLLSPLAKNGKKYYRYRIDTITGDQDNLHYKIRFIPKTKSDQLVGGYMIVSSDVWSVREIRFSGRSELLTFENLIKMGEVGDENEFLPIRYEFNVRFNFMGNVVDGSYLASLNYTSIELKERNKFHKEKKKLDLTESFTLKCDTNSLHRDSAYFASLRPIELSESEKKLYEDYAYRKDTSSVRPTSKKREFWGELGDFLVSDLKVDLSKMGSVKSSPIINPLLLSYSGSNGFSWRQDFKYNRLFSGDKLLRVVPRIGYNFTRKEFYWSVNTDFDYWPQKRGAIHMNFGNGNRIYSSDVLDELKAMPDSIFDFDQIHLEYFKDLFFNFRHSIEIVNGLELSVGLSAHRRTAVEKSKFVMVDPNLPPPPDLMNRLKDTYISFAPRVRVEWTPRLYYYMNGKRKMNLYSSYPTFSVDYERGIKGIFKSSGEYERVEFDLQHRVPLGLMRNIYYRFGLGMFTNQDQLYFVDFANLARSNLPVGWNDDIGGVFQLLDGRWYNSSRKYVRAHFTYEAPFLFLRHLMKYTRYVQNERLYLNALCVPHLKPYLELGYGIGTHIFDFGVFVSSENWKYKEIGCKFTFELFNR</sequence>